<dbReference type="Proteomes" id="UP000000789">
    <property type="component" value="Chromosome"/>
</dbReference>
<dbReference type="HOGENOM" id="CLU_1394323_0_0_0"/>
<proteinExistence type="predicted"/>
<dbReference type="STRING" id="403833.Pmob_1858"/>
<dbReference type="EMBL" id="CP000879">
    <property type="protein sequence ID" value="ABX32547.1"/>
    <property type="molecule type" value="Genomic_DNA"/>
</dbReference>
<dbReference type="RefSeq" id="WP_012209644.1">
    <property type="nucleotide sequence ID" value="NC_010003.1"/>
</dbReference>
<name>A9BGW6_PETMO</name>
<dbReference type="AlphaFoldDB" id="A9BGW6"/>
<evidence type="ECO:0000313" key="2">
    <source>
        <dbReference type="Proteomes" id="UP000000789"/>
    </source>
</evidence>
<accession>A9BGW6</accession>
<keyword evidence="2" id="KW-1185">Reference proteome</keyword>
<gene>
    <name evidence="1" type="ordered locus">Pmob_1858</name>
</gene>
<dbReference type="OrthoDB" id="48618at2"/>
<evidence type="ECO:0000313" key="1">
    <source>
        <dbReference type="EMBL" id="ABX32547.1"/>
    </source>
</evidence>
<reference evidence="1" key="1">
    <citation type="submission" date="2007-11" db="EMBL/GenBank/DDBJ databases">
        <title>Complete sequence of Petroga mobilis SJ95.</title>
        <authorList>
            <consortium name="US DOE Joint Genome Institute"/>
            <person name="Copeland A."/>
            <person name="Lucas S."/>
            <person name="Lapidus A."/>
            <person name="Barry K."/>
            <person name="Glavina del Rio T."/>
            <person name="Dalin E."/>
            <person name="Tice H."/>
            <person name="Pitluck S."/>
            <person name="Meincke L."/>
            <person name="Brettin T."/>
            <person name="Bruce D."/>
            <person name="Detter J.C."/>
            <person name="Han C."/>
            <person name="Kuske C.R."/>
            <person name="Schmutz J."/>
            <person name="Larimer F."/>
            <person name="Land M."/>
            <person name="Hauser L."/>
            <person name="Kyrpides N."/>
            <person name="Mikhailova N."/>
            <person name="Noll K."/>
            <person name="Richardson P."/>
        </authorList>
    </citation>
    <scope>NUCLEOTIDE SEQUENCE [LARGE SCALE GENOMIC DNA]</scope>
    <source>
        <strain evidence="1">SJ95</strain>
    </source>
</reference>
<organism evidence="1 2">
    <name type="scientific">Petrotoga mobilis (strain DSM 10674 / SJ95)</name>
    <dbReference type="NCBI Taxonomy" id="403833"/>
    <lineage>
        <taxon>Bacteria</taxon>
        <taxon>Thermotogati</taxon>
        <taxon>Thermotogota</taxon>
        <taxon>Thermotogae</taxon>
        <taxon>Petrotogales</taxon>
        <taxon>Petrotogaceae</taxon>
        <taxon>Petrotoga</taxon>
    </lineage>
</organism>
<dbReference type="KEGG" id="pmo:Pmob_1858"/>
<protein>
    <submittedName>
        <fullName evidence="1">Uncharacterized protein</fullName>
    </submittedName>
</protein>
<sequence length="192" mass="22563">MRFHNVLFTDNGNFVEINDISYLDGSTIKINDILPPSILRKGSVNFVGYFLVEEDNNDLSGIRRYLNISERRGKYLKLSYCDDISNTVREIHGDYVDLVSKYVGLRRVISSFNDLILENDINNNFSYWLEKTVENVPLDVRELIAQRITKFVNLYLIKIYEGIYKRNIDLLKRFESEIAFKILEAQLLQKTY</sequence>
<dbReference type="eggNOG" id="ENOG5034AX1">
    <property type="taxonomic scope" value="Bacteria"/>
</dbReference>